<dbReference type="Pfam" id="PF11188">
    <property type="entry name" value="DUF2975"/>
    <property type="match status" value="1"/>
</dbReference>
<evidence type="ECO:0000256" key="1">
    <source>
        <dbReference type="SAM" id="Phobius"/>
    </source>
</evidence>
<feature type="transmembrane region" description="Helical" evidence="1">
    <location>
        <begin position="124"/>
        <end position="147"/>
    </location>
</feature>
<dbReference type="KEGG" id="nhy:JQS43_21185"/>
<evidence type="ECO:0000313" key="2">
    <source>
        <dbReference type="EMBL" id="QSB14026.1"/>
    </source>
</evidence>
<name>A0A895YHL5_9ACTN</name>
<accession>A0A895YHL5</accession>
<organism evidence="2 3">
    <name type="scientific">Natronosporangium hydrolyticum</name>
    <dbReference type="NCBI Taxonomy" id="2811111"/>
    <lineage>
        <taxon>Bacteria</taxon>
        <taxon>Bacillati</taxon>
        <taxon>Actinomycetota</taxon>
        <taxon>Actinomycetes</taxon>
        <taxon>Micromonosporales</taxon>
        <taxon>Micromonosporaceae</taxon>
        <taxon>Natronosporangium</taxon>
    </lineage>
</organism>
<dbReference type="InterPro" id="IPR021354">
    <property type="entry name" value="DUF2975"/>
</dbReference>
<proteinExistence type="predicted"/>
<evidence type="ECO:0000313" key="3">
    <source>
        <dbReference type="Proteomes" id="UP000662857"/>
    </source>
</evidence>
<reference evidence="2" key="1">
    <citation type="submission" date="2021-02" db="EMBL/GenBank/DDBJ databases">
        <title>Natrosporangium hydrolyticum gen. nov., sp. nov, a haloalkaliphilic actinobacterium from a soda solonchak soil.</title>
        <authorList>
            <person name="Sorokin D.Y."/>
            <person name="Khijniak T.V."/>
            <person name="Zakharycheva A.P."/>
            <person name="Boueva O.V."/>
            <person name="Ariskina E.V."/>
            <person name="Hahnke R.L."/>
            <person name="Bunk B."/>
            <person name="Sproer C."/>
            <person name="Schumann P."/>
            <person name="Evtushenko L.I."/>
            <person name="Kublanov I.V."/>
        </authorList>
    </citation>
    <scope>NUCLEOTIDE SEQUENCE</scope>
    <source>
        <strain evidence="2">DSM 106523</strain>
    </source>
</reference>
<gene>
    <name evidence="2" type="ORF">JQS43_21185</name>
</gene>
<dbReference type="RefSeq" id="WP_239676143.1">
    <property type="nucleotide sequence ID" value="NZ_CP070499.1"/>
</dbReference>
<feature type="transmembrane region" description="Helical" evidence="1">
    <location>
        <begin position="87"/>
        <end position="112"/>
    </location>
</feature>
<dbReference type="EMBL" id="CP070499">
    <property type="protein sequence ID" value="QSB14026.1"/>
    <property type="molecule type" value="Genomic_DNA"/>
</dbReference>
<keyword evidence="3" id="KW-1185">Reference proteome</keyword>
<sequence>MNRIVFVLLTVLIALGMSISLFAQVRILPGIAAAEAELFPPYEPYRVPLLTAGIAFIACAQVALAAVWMLLFRAQSGTFFRPGSQRWVITIGAAIGAGTLLTVGVFGFFTFGQFPSPTDGMDTLGLWLASGLGSLVGAALLGVMLVVHRLVDRATSAQTELDGVL</sequence>
<dbReference type="Proteomes" id="UP000662857">
    <property type="component" value="Chromosome"/>
</dbReference>
<keyword evidence="1" id="KW-1133">Transmembrane helix</keyword>
<protein>
    <submittedName>
        <fullName evidence="2">DUF2975 domain-containing protein</fullName>
    </submittedName>
</protein>
<keyword evidence="1" id="KW-0812">Transmembrane</keyword>
<feature type="transmembrane region" description="Helical" evidence="1">
    <location>
        <begin position="49"/>
        <end position="71"/>
    </location>
</feature>
<dbReference type="AlphaFoldDB" id="A0A895YHL5"/>
<keyword evidence="1" id="KW-0472">Membrane</keyword>